<dbReference type="Gene3D" id="3.20.20.450">
    <property type="entry name" value="EAL domain"/>
    <property type="match status" value="1"/>
</dbReference>
<dbReference type="PANTHER" id="PTHR33121">
    <property type="entry name" value="CYCLIC DI-GMP PHOSPHODIESTERASE PDEF"/>
    <property type="match status" value="1"/>
</dbReference>
<feature type="domain" description="EAL" evidence="1">
    <location>
        <begin position="32"/>
        <end position="284"/>
    </location>
</feature>
<dbReference type="EMBL" id="CP001135">
    <property type="protein sequence ID" value="ACY84666.1"/>
    <property type="molecule type" value="Genomic_DNA"/>
</dbReference>
<evidence type="ECO:0000259" key="1">
    <source>
        <dbReference type="PROSITE" id="PS50883"/>
    </source>
</evidence>
<gene>
    <name evidence="2" type="ordered locus">ETAE_1829</name>
</gene>
<reference evidence="2 3" key="1">
    <citation type="journal article" date="2009" name="PLoS ONE">
        <title>Genome sequence of the versatile fish pathogen Edwardsiella tarda provides insights into its adaptation to broad host ranges and intracellular niches.</title>
        <authorList>
            <person name="Wang Q."/>
            <person name="Yang M."/>
            <person name="Xiao J."/>
            <person name="Wu H."/>
            <person name="Wang X."/>
            <person name="Lv Y."/>
            <person name="Xu L."/>
            <person name="Zheng H."/>
            <person name="Wang S."/>
            <person name="Zhao G."/>
            <person name="Liu Q."/>
            <person name="Zhang Y."/>
        </authorList>
    </citation>
    <scope>NUCLEOTIDE SEQUENCE [LARGE SCALE GENOMIC DNA]</scope>
    <source>
        <strain evidence="3">EIB202 / CCTCC M208068</strain>
    </source>
</reference>
<evidence type="ECO:0000313" key="3">
    <source>
        <dbReference type="Proteomes" id="UP000002634"/>
    </source>
</evidence>
<dbReference type="InterPro" id="IPR050706">
    <property type="entry name" value="Cyclic-di-GMP_PDE-like"/>
</dbReference>
<accession>A0AAU8P8U5</accession>
<organism evidence="2 3">
    <name type="scientific">Edwardsiella piscicida</name>
    <dbReference type="NCBI Taxonomy" id="1263550"/>
    <lineage>
        <taxon>Bacteria</taxon>
        <taxon>Pseudomonadati</taxon>
        <taxon>Pseudomonadota</taxon>
        <taxon>Gammaproteobacteria</taxon>
        <taxon>Enterobacterales</taxon>
        <taxon>Hafniaceae</taxon>
        <taxon>Edwardsiella</taxon>
    </lineage>
</organism>
<dbReference type="Pfam" id="PF00563">
    <property type="entry name" value="EAL"/>
    <property type="match status" value="1"/>
</dbReference>
<evidence type="ECO:0000313" key="2">
    <source>
        <dbReference type="EMBL" id="ACY84666.1"/>
    </source>
</evidence>
<dbReference type="KEGG" id="etr:ETAE_1829"/>
<protein>
    <submittedName>
        <fullName evidence="2">Diguanylate cyclase/phosphodiesterase with PAS/PAC and GAF sensor</fullName>
    </submittedName>
</protein>
<dbReference type="SMART" id="SM00052">
    <property type="entry name" value="EAL"/>
    <property type="match status" value="1"/>
</dbReference>
<dbReference type="InterPro" id="IPR001633">
    <property type="entry name" value="EAL_dom"/>
</dbReference>
<dbReference type="PROSITE" id="PS50883">
    <property type="entry name" value="EAL"/>
    <property type="match status" value="1"/>
</dbReference>
<dbReference type="AlphaFoldDB" id="A0AAU8P8U5"/>
<dbReference type="InterPro" id="IPR035919">
    <property type="entry name" value="EAL_sf"/>
</dbReference>
<proteinExistence type="predicted"/>
<dbReference type="GO" id="GO:0071111">
    <property type="term" value="F:cyclic-guanylate-specific phosphodiesterase activity"/>
    <property type="evidence" value="ECO:0007669"/>
    <property type="project" value="InterPro"/>
</dbReference>
<keyword evidence="3" id="KW-1185">Reference proteome</keyword>
<dbReference type="PANTHER" id="PTHR33121:SF70">
    <property type="entry name" value="SIGNALING PROTEIN YKOW"/>
    <property type="match status" value="1"/>
</dbReference>
<sequence length="295" mass="32627">MRRKIKLDSIMNSEHYHLLSDVRSVAPSHKQAEALRVRLQYALASDEFYLEYQPQWNVHGHIQGAEVLIRWQHPRYGVLLPERFMDALMSCQLGPALFGWLAERALPLLQRLRNEVTPDFSLSLALPLSLAANEAVLAPFTQQLSQYGLTPAAIALIWQGSDDLLSDPACLAGMHTLREQGYGAALAEYGEGYRQLAALNQLPLDRVHIPPGVIGLLPHPDAMVMVQLMLRLADKLAMRCCAQRVDSVQQFECLSAAGCRDFQGAYLFHPLSAHQLAVVCHILSDADEAASPSGG</sequence>
<dbReference type="CDD" id="cd01948">
    <property type="entry name" value="EAL"/>
    <property type="match status" value="1"/>
</dbReference>
<dbReference type="Proteomes" id="UP000002634">
    <property type="component" value="Chromosome"/>
</dbReference>
<name>A0AAU8P8U5_EDWPI</name>
<dbReference type="SUPFAM" id="SSF141868">
    <property type="entry name" value="EAL domain-like"/>
    <property type="match status" value="1"/>
</dbReference>